<keyword evidence="4" id="KW-0808">Transferase</keyword>
<proteinExistence type="predicted"/>
<feature type="region of interest" description="Disordered" evidence="9">
    <location>
        <begin position="624"/>
        <end position="645"/>
    </location>
</feature>
<dbReference type="EMBL" id="QJOW01000004">
    <property type="protein sequence ID" value="KAB7514177.1"/>
    <property type="molecule type" value="Genomic_DNA"/>
</dbReference>
<dbReference type="OrthoDB" id="3369at2157"/>
<reference evidence="15 16" key="1">
    <citation type="submission" date="2019-10" db="EMBL/GenBank/DDBJ databases">
        <title>Unraveling microbial dark matter from salterns through culturing: the case of the genus Halosegnis.</title>
        <authorList>
            <person name="Duran-Viseras A."/>
            <person name="Andrei A.-S."/>
            <person name="Vera-Gargallo B."/>
            <person name="Ghai R."/>
            <person name="Sanchez-Porro C."/>
            <person name="Ventosa A."/>
        </authorList>
    </citation>
    <scope>NUCLEOTIDE SEQUENCE [LARGE SCALE GENOMIC DNA]</scope>
    <source>
        <strain evidence="13 16">F17-44</strain>
        <strain evidence="12 17">F18-79</strain>
        <strain evidence="14 15">F19-13</strain>
    </source>
</reference>
<dbReference type="RefSeq" id="WP_152120514.1">
    <property type="nucleotide sequence ID" value="NZ_QJOW01000004.1"/>
</dbReference>
<evidence type="ECO:0000313" key="15">
    <source>
        <dbReference type="Proteomes" id="UP000326207"/>
    </source>
</evidence>
<dbReference type="PROSITE" id="PS50109">
    <property type="entry name" value="HIS_KIN"/>
    <property type="match status" value="1"/>
</dbReference>
<feature type="domain" description="Histidine kinase" evidence="11">
    <location>
        <begin position="417"/>
        <end position="604"/>
    </location>
</feature>
<dbReference type="Proteomes" id="UP000326302">
    <property type="component" value="Unassembled WGS sequence"/>
</dbReference>
<evidence type="ECO:0000256" key="7">
    <source>
        <dbReference type="ARBA" id="ARBA00022840"/>
    </source>
</evidence>
<keyword evidence="8" id="KW-0902">Two-component regulatory system</keyword>
<evidence type="ECO:0000313" key="16">
    <source>
        <dbReference type="Proteomes" id="UP000326302"/>
    </source>
</evidence>
<dbReference type="GO" id="GO:0005524">
    <property type="term" value="F:ATP binding"/>
    <property type="evidence" value="ECO:0007669"/>
    <property type="project" value="UniProtKB-KW"/>
</dbReference>
<dbReference type="SMART" id="SM00388">
    <property type="entry name" value="HisKA"/>
    <property type="match status" value="1"/>
</dbReference>
<dbReference type="CDD" id="cd00075">
    <property type="entry name" value="HATPase"/>
    <property type="match status" value="1"/>
</dbReference>
<accession>A0A5N5U583</accession>
<feature type="transmembrane region" description="Helical" evidence="10">
    <location>
        <begin position="111"/>
        <end position="131"/>
    </location>
</feature>
<dbReference type="InterPro" id="IPR004358">
    <property type="entry name" value="Sig_transdc_His_kin-like_C"/>
</dbReference>
<keyword evidence="7" id="KW-0067">ATP-binding</keyword>
<dbReference type="InterPro" id="IPR036890">
    <property type="entry name" value="HATPase_C_sf"/>
</dbReference>
<dbReference type="PANTHER" id="PTHR42878">
    <property type="entry name" value="TWO-COMPONENT HISTIDINE KINASE"/>
    <property type="match status" value="1"/>
</dbReference>
<protein>
    <recommendedName>
        <fullName evidence="2">histidine kinase</fullName>
        <ecNumber evidence="2">2.7.13.3</ecNumber>
    </recommendedName>
</protein>
<dbReference type="Gene3D" id="3.30.565.10">
    <property type="entry name" value="Histidine kinase-like ATPase, C-terminal domain"/>
    <property type="match status" value="1"/>
</dbReference>
<keyword evidence="17" id="KW-1185">Reference proteome</keyword>
<evidence type="ECO:0000313" key="14">
    <source>
        <dbReference type="EMBL" id="KAB7518973.1"/>
    </source>
</evidence>
<dbReference type="SUPFAM" id="SSF55874">
    <property type="entry name" value="ATPase domain of HSP90 chaperone/DNA topoisomerase II/histidine kinase"/>
    <property type="match status" value="1"/>
</dbReference>
<evidence type="ECO:0000313" key="17">
    <source>
        <dbReference type="Proteomes" id="UP000326865"/>
    </source>
</evidence>
<evidence type="ECO:0000256" key="10">
    <source>
        <dbReference type="SAM" id="Phobius"/>
    </source>
</evidence>
<evidence type="ECO:0000256" key="8">
    <source>
        <dbReference type="ARBA" id="ARBA00023012"/>
    </source>
</evidence>
<dbReference type="InterPro" id="IPR005467">
    <property type="entry name" value="His_kinase_dom"/>
</dbReference>
<feature type="transmembrane region" description="Helical" evidence="10">
    <location>
        <begin position="12"/>
        <end position="29"/>
    </location>
</feature>
<accession>A0A5N5U6N2</accession>
<organism evidence="12 17">
    <name type="scientific">Halosegnis rubeus</name>
    <dbReference type="NCBI Taxonomy" id="2212850"/>
    <lineage>
        <taxon>Archaea</taxon>
        <taxon>Methanobacteriati</taxon>
        <taxon>Methanobacteriota</taxon>
        <taxon>Stenosarchaea group</taxon>
        <taxon>Halobacteria</taxon>
        <taxon>Halobacteriales</taxon>
        <taxon>Natronomonadaceae</taxon>
        <taxon>Halosegnis</taxon>
    </lineage>
</organism>
<evidence type="ECO:0000256" key="9">
    <source>
        <dbReference type="SAM" id="MobiDB-lite"/>
    </source>
</evidence>
<dbReference type="PANTHER" id="PTHR42878:SF7">
    <property type="entry name" value="SENSOR HISTIDINE KINASE GLRK"/>
    <property type="match status" value="1"/>
</dbReference>
<dbReference type="InterPro" id="IPR003661">
    <property type="entry name" value="HisK_dim/P_dom"/>
</dbReference>
<dbReference type="EC" id="2.7.13.3" evidence="2"/>
<comment type="caution">
    <text evidence="12">The sequence shown here is derived from an EMBL/GenBank/DDBJ whole genome shotgun (WGS) entry which is preliminary data.</text>
</comment>
<evidence type="ECO:0000256" key="2">
    <source>
        <dbReference type="ARBA" id="ARBA00012438"/>
    </source>
</evidence>
<dbReference type="InterPro" id="IPR003594">
    <property type="entry name" value="HATPase_dom"/>
</dbReference>
<evidence type="ECO:0000256" key="1">
    <source>
        <dbReference type="ARBA" id="ARBA00000085"/>
    </source>
</evidence>
<feature type="transmembrane region" description="Helical" evidence="10">
    <location>
        <begin position="49"/>
        <end position="67"/>
    </location>
</feature>
<comment type="catalytic activity">
    <reaction evidence="1">
        <text>ATP + protein L-histidine = ADP + protein N-phospho-L-histidine.</text>
        <dbReference type="EC" id="2.7.13.3"/>
    </reaction>
</comment>
<dbReference type="Proteomes" id="UP000326207">
    <property type="component" value="Unassembled WGS sequence"/>
</dbReference>
<keyword evidence="3" id="KW-0597">Phosphoprotein</keyword>
<name>A0A5N5U583_9EURY</name>
<dbReference type="GO" id="GO:0030295">
    <property type="term" value="F:protein kinase activator activity"/>
    <property type="evidence" value="ECO:0007669"/>
    <property type="project" value="TreeGrafter"/>
</dbReference>
<feature type="compositionally biased region" description="Basic and acidic residues" evidence="9">
    <location>
        <begin position="628"/>
        <end position="637"/>
    </location>
</feature>
<dbReference type="EMBL" id="QMDY01000003">
    <property type="protein sequence ID" value="KAB7518973.1"/>
    <property type="molecule type" value="Genomic_DNA"/>
</dbReference>
<dbReference type="CDD" id="cd00082">
    <property type="entry name" value="HisKA"/>
    <property type="match status" value="1"/>
</dbReference>
<dbReference type="GO" id="GO:0000156">
    <property type="term" value="F:phosphorelay response regulator activity"/>
    <property type="evidence" value="ECO:0007669"/>
    <property type="project" value="TreeGrafter"/>
</dbReference>
<gene>
    <name evidence="12" type="ORF">DM867_08165</name>
    <name evidence="13" type="ORF">DMP03_09820</name>
    <name evidence="14" type="ORF">DP108_07440</name>
</gene>
<evidence type="ECO:0000256" key="5">
    <source>
        <dbReference type="ARBA" id="ARBA00022741"/>
    </source>
</evidence>
<keyword evidence="6" id="KW-0418">Kinase</keyword>
<evidence type="ECO:0000256" key="4">
    <source>
        <dbReference type="ARBA" id="ARBA00022679"/>
    </source>
</evidence>
<evidence type="ECO:0000256" key="3">
    <source>
        <dbReference type="ARBA" id="ARBA00022553"/>
    </source>
</evidence>
<dbReference type="Pfam" id="PF00512">
    <property type="entry name" value="HisKA"/>
    <property type="match status" value="1"/>
</dbReference>
<dbReference type="Pfam" id="PF02518">
    <property type="entry name" value="HATPase_c"/>
    <property type="match status" value="1"/>
</dbReference>
<dbReference type="GO" id="GO:0000155">
    <property type="term" value="F:phosphorelay sensor kinase activity"/>
    <property type="evidence" value="ECO:0007669"/>
    <property type="project" value="InterPro"/>
</dbReference>
<dbReference type="Proteomes" id="UP000326865">
    <property type="component" value="Unassembled WGS sequence"/>
</dbReference>
<dbReference type="PRINTS" id="PR00344">
    <property type="entry name" value="BCTRLSENSOR"/>
</dbReference>
<dbReference type="AlphaFoldDB" id="A0A5N5U583"/>
<evidence type="ECO:0000256" key="6">
    <source>
        <dbReference type="ARBA" id="ARBA00022777"/>
    </source>
</evidence>
<dbReference type="SMART" id="SM00387">
    <property type="entry name" value="HATPase_c"/>
    <property type="match status" value="1"/>
</dbReference>
<keyword evidence="10" id="KW-1133">Transmembrane helix</keyword>
<keyword evidence="10" id="KW-0812">Transmembrane</keyword>
<keyword evidence="10" id="KW-0472">Membrane</keyword>
<keyword evidence="5" id="KW-0547">Nucleotide-binding</keyword>
<dbReference type="GO" id="GO:0007234">
    <property type="term" value="P:osmosensory signaling via phosphorelay pathway"/>
    <property type="evidence" value="ECO:0007669"/>
    <property type="project" value="TreeGrafter"/>
</dbReference>
<dbReference type="InterPro" id="IPR050351">
    <property type="entry name" value="BphY/WalK/GraS-like"/>
</dbReference>
<accession>A0A5N5UNP9</accession>
<evidence type="ECO:0000313" key="12">
    <source>
        <dbReference type="EMBL" id="KAB7513776.1"/>
    </source>
</evidence>
<evidence type="ECO:0000259" key="11">
    <source>
        <dbReference type="PROSITE" id="PS50109"/>
    </source>
</evidence>
<feature type="transmembrane region" description="Helical" evidence="10">
    <location>
        <begin position="79"/>
        <end position="99"/>
    </location>
</feature>
<dbReference type="EMBL" id="QKKZ01000003">
    <property type="protein sequence ID" value="KAB7513776.1"/>
    <property type="molecule type" value="Genomic_DNA"/>
</dbReference>
<sequence length="645" mass="71299">MDLSGRPKRVLAGLSICALGAGLITVPVLDMYEDITVGGKPIYSTMIENSIGLLLALLLVAGGFWVASRDWQFRYVRRMIVWTWGIAAGFGFVFTWILGIQVGLQGEYKPIVIALDAILLGSVVAFGVGIFDVRREQGKQRADREQSRTAALFENTADDVATLRVSPERVVSLSTNAVFDDNFDDATVVFEEVIQAAGMESRTAFIEYITAGEPFEVEVTLDDRGEQRDFIAQVTPYDETGDNTAELFLVLTDVTEQKQLARERVARSRIEQLHQSASEMANAPDTDEAFDLAVSAAEQSLHFERAVLYIHGEPVRTHGTDGLLDQTAADKLTLDKQPLVARDGGSSVTWRGDEEILTIPVGGQGLLQASKRGESFDESQIRAGELLTTHLRETLRRLQRERTIREERERMEFLNRILRHDFLNGMNVVRMQGQFLESSVTDDQRERVETIIDRVDSMTDLINTMRSFMKAVIEGNEHELFATPLDEELTDAVEDARDAHPAAVFEIDGVFPPAEVLADDLISELFHNLLTNAVEHNDADEPLVRVTAETTTDSVVVRIADNGPGIPEGMRSRVLEKGEKGEESEGTGLGLYLCEEIISTYGGSCASTRASWVGQSSNWNCHAPTAESSRDYGEPGRKPRPSGRG</sequence>
<evidence type="ECO:0000313" key="13">
    <source>
        <dbReference type="EMBL" id="KAB7514177.1"/>
    </source>
</evidence>